<proteinExistence type="inferred from homology"/>
<dbReference type="GO" id="GO:0008094">
    <property type="term" value="F:ATP-dependent activity, acting on DNA"/>
    <property type="evidence" value="ECO:0007669"/>
    <property type="project" value="TreeGrafter"/>
</dbReference>
<dbReference type="GO" id="GO:0016787">
    <property type="term" value="F:hydrolase activity"/>
    <property type="evidence" value="ECO:0007669"/>
    <property type="project" value="UniProtKB-KW"/>
</dbReference>
<feature type="domain" description="Helicase C-terminal" evidence="18">
    <location>
        <begin position="579"/>
        <end position="729"/>
    </location>
</feature>
<dbReference type="GO" id="GO:0006289">
    <property type="term" value="P:nucleotide-excision repair"/>
    <property type="evidence" value="ECO:0007669"/>
    <property type="project" value="TreeGrafter"/>
</dbReference>
<keyword evidence="20" id="KW-1185">Reference proteome</keyword>
<dbReference type="PROSITE" id="PS00690">
    <property type="entry name" value="DEAH_ATP_HELICASE"/>
    <property type="match status" value="1"/>
</dbReference>
<dbReference type="CDD" id="cd18793">
    <property type="entry name" value="SF2_C_SNF"/>
    <property type="match status" value="1"/>
</dbReference>
<dbReference type="InterPro" id="IPR013083">
    <property type="entry name" value="Znf_RING/FYVE/PHD"/>
</dbReference>
<dbReference type="PANTHER" id="PTHR45626">
    <property type="entry name" value="TRANSCRIPTION TERMINATION FACTOR 2-RELATED"/>
    <property type="match status" value="1"/>
</dbReference>
<feature type="domain" description="RING-type" evidence="16">
    <location>
        <begin position="493"/>
        <end position="537"/>
    </location>
</feature>
<dbReference type="GeneID" id="28721938"/>
<keyword evidence="5" id="KW-0227">DNA damage</keyword>
<dbReference type="AlphaFoldDB" id="A0A109UWH2"/>
<keyword evidence="4" id="KW-0547">Nucleotide-binding</keyword>
<dbReference type="FunFam" id="3.40.50.300:FF:001864">
    <property type="entry name" value="DNA repair protein RAD16"/>
    <property type="match status" value="1"/>
</dbReference>
<dbReference type="SMART" id="SM00184">
    <property type="entry name" value="RING"/>
    <property type="match status" value="1"/>
</dbReference>
<name>A0A109UWH2_9SACH</name>
<feature type="compositionally biased region" description="Basic residues" evidence="15">
    <location>
        <begin position="81"/>
        <end position="92"/>
    </location>
</feature>
<dbReference type="InterPro" id="IPR038718">
    <property type="entry name" value="SNF2-like_sf"/>
</dbReference>
<sequence>MEALVEDEGGFIKKPRSSRKVVSYVEDSEDEALSGKGAIRDERGTSADVEIVEIGSSSSDEDEPLSRKVRRVKRATTVPAKRPKKTQKKPAKPKQTPYERTTGRLYEQHPYLKDVFPQLAEKPLHVPKRAEQPGGMTIKLLPFQLEGLYWLIEQEERSVYNGGVLADEMGMGKTIQTIALLMNDTRKFPTLVVAPTVALMQWKNEIEAHTGGKLRTYMYHGAGRTNNLGELKDIDVILTTYAVLESVYRKQVHGFKRKNGVVKERSLLHNIDFHRVVLDEAHNIKDRSSNTAKAVNMLKTKKRWCLTGTPLQNRIGEMYSLIRFLDIAPFTTYFCTKCDCSDKEWSFSDYLHCDKCDHYGMQHTNFFNHFMLKNIQKHGIEGPGKESFNCIQLLLQHIMLRRTKVERADDLGLPPRIVTVRRDYFNEEEKDLYQSLYSDSKRRYNSYVEQGVVLNNYANIFTLITRMRQLADHPELVLKRMGGANMTPGVIVCQLCDDEAEEAIESKCHHKFCRLCIKEYIESFAGQESKLTCPVCHISLSIDLSQPALEVDEDLSGKQSIVSKLNMKGQWKSSTKIEALVEELYNLRSPNKTIKSIVFSQFTSMLDLVEWRLKRAGFETVKLQGNMTPTQRDQTIKYFMENIRCEVFLVSLKAGGVALNLCEASQVFILDPWWNPSVEWQSGDRVHRIGQYRPVKITRFCIEDSIESRIIELQEKKANMIYATINKDDAAISRLTPADLQFLFNN</sequence>
<dbReference type="PROSITE" id="PS50089">
    <property type="entry name" value="ZF_RING_2"/>
    <property type="match status" value="1"/>
</dbReference>
<evidence type="ECO:0000259" key="16">
    <source>
        <dbReference type="PROSITE" id="PS50089"/>
    </source>
</evidence>
<dbReference type="InterPro" id="IPR000330">
    <property type="entry name" value="SNF2_N"/>
</dbReference>
<dbReference type="OrthoDB" id="448448at2759"/>
<evidence type="ECO:0000256" key="8">
    <source>
        <dbReference type="ARBA" id="ARBA00022806"/>
    </source>
</evidence>
<evidence type="ECO:0000256" key="7">
    <source>
        <dbReference type="ARBA" id="ARBA00022801"/>
    </source>
</evidence>
<evidence type="ECO:0000259" key="17">
    <source>
        <dbReference type="PROSITE" id="PS51192"/>
    </source>
</evidence>
<evidence type="ECO:0000256" key="4">
    <source>
        <dbReference type="ARBA" id="ARBA00022741"/>
    </source>
</evidence>
<evidence type="ECO:0000256" key="10">
    <source>
        <dbReference type="ARBA" id="ARBA00022840"/>
    </source>
</evidence>
<keyword evidence="12" id="KW-0234">DNA repair</keyword>
<dbReference type="GO" id="GO:0008270">
    <property type="term" value="F:zinc ion binding"/>
    <property type="evidence" value="ECO:0007669"/>
    <property type="project" value="UniProtKB-KW"/>
</dbReference>
<feature type="region of interest" description="Disordered" evidence="15">
    <location>
        <begin position="1"/>
        <end position="101"/>
    </location>
</feature>
<keyword evidence="9" id="KW-0862">Zinc</keyword>
<evidence type="ECO:0000313" key="20">
    <source>
        <dbReference type="Proteomes" id="UP000243052"/>
    </source>
</evidence>
<dbReference type="InterPro" id="IPR001841">
    <property type="entry name" value="Znf_RING"/>
</dbReference>
<dbReference type="GO" id="GO:0005524">
    <property type="term" value="F:ATP binding"/>
    <property type="evidence" value="ECO:0007669"/>
    <property type="project" value="UniProtKB-KW"/>
</dbReference>
<evidence type="ECO:0000313" key="19">
    <source>
        <dbReference type="EMBL" id="AMD18773.1"/>
    </source>
</evidence>
<dbReference type="InterPro" id="IPR001650">
    <property type="entry name" value="Helicase_C-like"/>
</dbReference>
<organism evidence="19 20">
    <name type="scientific">Eremothecium sinecaudum</name>
    <dbReference type="NCBI Taxonomy" id="45286"/>
    <lineage>
        <taxon>Eukaryota</taxon>
        <taxon>Fungi</taxon>
        <taxon>Dikarya</taxon>
        <taxon>Ascomycota</taxon>
        <taxon>Saccharomycotina</taxon>
        <taxon>Saccharomycetes</taxon>
        <taxon>Saccharomycetales</taxon>
        <taxon>Saccharomycetaceae</taxon>
        <taxon>Eremothecium</taxon>
    </lineage>
</organism>
<comment type="subcellular location">
    <subcellularLocation>
        <location evidence="1">Nucleus</location>
    </subcellularLocation>
</comment>
<dbReference type="InterPro" id="IPR050628">
    <property type="entry name" value="SNF2_RAD54_helicase_TF"/>
</dbReference>
<dbReference type="Pfam" id="PF00271">
    <property type="entry name" value="Helicase_C"/>
    <property type="match status" value="1"/>
</dbReference>
<dbReference type="STRING" id="45286.A0A109UWH2"/>
<dbReference type="InterPro" id="IPR014001">
    <property type="entry name" value="Helicase_ATP-bd"/>
</dbReference>
<dbReference type="SMART" id="SM00487">
    <property type="entry name" value="DEXDc"/>
    <property type="match status" value="1"/>
</dbReference>
<keyword evidence="13" id="KW-0539">Nucleus</keyword>
<protein>
    <submittedName>
        <fullName evidence="19">HBL129Wp</fullName>
    </submittedName>
</protein>
<dbReference type="RefSeq" id="XP_017985769.1">
    <property type="nucleotide sequence ID" value="XM_018130135.1"/>
</dbReference>
<keyword evidence="10" id="KW-0067">ATP-binding</keyword>
<evidence type="ECO:0000256" key="1">
    <source>
        <dbReference type="ARBA" id="ARBA00004123"/>
    </source>
</evidence>
<comment type="similarity">
    <text evidence="2">Belongs to the SNF2/RAD54 helicase family.</text>
</comment>
<dbReference type="CDD" id="cd18008">
    <property type="entry name" value="DEXDc_SHPRH-like"/>
    <property type="match status" value="1"/>
</dbReference>
<evidence type="ECO:0000256" key="11">
    <source>
        <dbReference type="ARBA" id="ARBA00023125"/>
    </source>
</evidence>
<dbReference type="Gene3D" id="3.40.50.300">
    <property type="entry name" value="P-loop containing nucleotide triphosphate hydrolases"/>
    <property type="match status" value="1"/>
</dbReference>
<dbReference type="PROSITE" id="PS00518">
    <property type="entry name" value="ZF_RING_1"/>
    <property type="match status" value="1"/>
</dbReference>
<dbReference type="PROSITE" id="PS51194">
    <property type="entry name" value="HELICASE_CTER"/>
    <property type="match status" value="1"/>
</dbReference>
<dbReference type="Gene3D" id="3.40.50.10810">
    <property type="entry name" value="Tandem AAA-ATPase domain"/>
    <property type="match status" value="1"/>
</dbReference>
<keyword evidence="6 14" id="KW-0863">Zinc-finger</keyword>
<dbReference type="GO" id="GO:0000109">
    <property type="term" value="C:nucleotide-excision repair complex"/>
    <property type="evidence" value="ECO:0007669"/>
    <property type="project" value="UniProtKB-ARBA"/>
</dbReference>
<dbReference type="GO" id="GO:0004386">
    <property type="term" value="F:helicase activity"/>
    <property type="evidence" value="ECO:0007669"/>
    <property type="project" value="UniProtKB-KW"/>
</dbReference>
<dbReference type="SUPFAM" id="SSF57850">
    <property type="entry name" value="RING/U-box"/>
    <property type="match status" value="1"/>
</dbReference>
<dbReference type="SUPFAM" id="SSF52540">
    <property type="entry name" value="P-loop containing nucleoside triphosphate hydrolases"/>
    <property type="match status" value="2"/>
</dbReference>
<dbReference type="EMBL" id="CP014242">
    <property type="protein sequence ID" value="AMD18773.1"/>
    <property type="molecule type" value="Genomic_DNA"/>
</dbReference>
<evidence type="ECO:0000256" key="6">
    <source>
        <dbReference type="ARBA" id="ARBA00022771"/>
    </source>
</evidence>
<feature type="domain" description="Helicase ATP-binding" evidence="17">
    <location>
        <begin position="154"/>
        <end position="328"/>
    </location>
</feature>
<dbReference type="FunFam" id="3.30.40.10:FF:000753">
    <property type="entry name" value="DNA repair protein RAD16"/>
    <property type="match status" value="1"/>
</dbReference>
<keyword evidence="11" id="KW-0238">DNA-binding</keyword>
<evidence type="ECO:0000256" key="9">
    <source>
        <dbReference type="ARBA" id="ARBA00022833"/>
    </source>
</evidence>
<dbReference type="GO" id="GO:0003677">
    <property type="term" value="F:DNA binding"/>
    <property type="evidence" value="ECO:0007669"/>
    <property type="project" value="UniProtKB-KW"/>
</dbReference>
<evidence type="ECO:0000256" key="12">
    <source>
        <dbReference type="ARBA" id="ARBA00023204"/>
    </source>
</evidence>
<evidence type="ECO:0000256" key="5">
    <source>
        <dbReference type="ARBA" id="ARBA00022763"/>
    </source>
</evidence>
<dbReference type="SMART" id="SM00490">
    <property type="entry name" value="HELICc"/>
    <property type="match status" value="1"/>
</dbReference>
<dbReference type="CDD" id="cd16567">
    <property type="entry name" value="RING-HC_RAD16-like"/>
    <property type="match status" value="1"/>
</dbReference>
<dbReference type="InterPro" id="IPR049730">
    <property type="entry name" value="SNF2/RAD54-like_C"/>
</dbReference>
<dbReference type="InterPro" id="IPR002464">
    <property type="entry name" value="DNA/RNA_helicase_DEAH_CS"/>
</dbReference>
<evidence type="ECO:0000259" key="18">
    <source>
        <dbReference type="PROSITE" id="PS51194"/>
    </source>
</evidence>
<dbReference type="Pfam" id="PF00176">
    <property type="entry name" value="SNF2-rel_dom"/>
    <property type="match status" value="1"/>
</dbReference>
<keyword evidence="3" id="KW-0479">Metal-binding</keyword>
<dbReference type="Gene3D" id="3.30.40.10">
    <property type="entry name" value="Zinc/RING finger domain, C3HC4 (zinc finger)"/>
    <property type="match status" value="1"/>
</dbReference>
<dbReference type="PANTHER" id="PTHR45626:SF12">
    <property type="entry name" value="DNA REPAIR PROTEIN RAD16"/>
    <property type="match status" value="1"/>
</dbReference>
<evidence type="ECO:0000256" key="13">
    <source>
        <dbReference type="ARBA" id="ARBA00023242"/>
    </source>
</evidence>
<evidence type="ECO:0000256" key="15">
    <source>
        <dbReference type="SAM" id="MobiDB-lite"/>
    </source>
</evidence>
<evidence type="ECO:0000256" key="2">
    <source>
        <dbReference type="ARBA" id="ARBA00007025"/>
    </source>
</evidence>
<reference evidence="19 20" key="1">
    <citation type="submission" date="2016-01" db="EMBL/GenBank/DDBJ databases">
        <title>Genome sequence of the yeast Holleya sinecauda.</title>
        <authorList>
            <person name="Dietrich F.S."/>
        </authorList>
    </citation>
    <scope>NUCLEOTIDE SEQUENCE [LARGE SCALE GENOMIC DNA]</scope>
    <source>
        <strain evidence="19 20">ATCC 58844</strain>
    </source>
</reference>
<dbReference type="Pfam" id="PF00097">
    <property type="entry name" value="zf-C3HC4"/>
    <property type="match status" value="1"/>
</dbReference>
<evidence type="ECO:0000256" key="14">
    <source>
        <dbReference type="PROSITE-ProRule" id="PRU00175"/>
    </source>
</evidence>
<dbReference type="InterPro" id="IPR027417">
    <property type="entry name" value="P-loop_NTPase"/>
</dbReference>
<keyword evidence="7" id="KW-0378">Hydrolase</keyword>
<keyword evidence="8" id="KW-0347">Helicase</keyword>
<evidence type="ECO:0000256" key="3">
    <source>
        <dbReference type="ARBA" id="ARBA00022723"/>
    </source>
</evidence>
<dbReference type="Proteomes" id="UP000243052">
    <property type="component" value="Chromosome ii"/>
</dbReference>
<accession>A0A109UWH2</accession>
<dbReference type="PROSITE" id="PS51192">
    <property type="entry name" value="HELICASE_ATP_BIND_1"/>
    <property type="match status" value="1"/>
</dbReference>
<gene>
    <name evidence="19" type="ORF">AW171_hschr2290</name>
</gene>
<dbReference type="InterPro" id="IPR018957">
    <property type="entry name" value="Znf_C3HC4_RING-type"/>
</dbReference>
<dbReference type="InterPro" id="IPR017907">
    <property type="entry name" value="Znf_RING_CS"/>
</dbReference>